<keyword evidence="6" id="KW-0680">Restriction system</keyword>
<feature type="compositionally biased region" description="Polar residues" evidence="8">
    <location>
        <begin position="894"/>
        <end position="905"/>
    </location>
</feature>
<feature type="region of interest" description="Disordered" evidence="8">
    <location>
        <begin position="699"/>
        <end position="718"/>
    </location>
</feature>
<sequence length="1045" mass="118919">MQWSKEVQVDEWVREKLKAMGLKLGKDFLEKDASAYLKDALKGASKTKKQTGIGIPDFVIEKYKVDNEIIPVIFECKLGVGKLEKYAKDNEKALDFSNDAISKYALNGALHYARVALQNESQKQDHYKEIIAIGIAGDSSQNVKVKIACVFADSSLAYKEIKRTNLDFLENAKSFTHFYKEECKLTEEDKHLILIRGKWHLSYHSAQLNKLMHNHNITAPQRVLYIAGMILSMQSVMSNKYRILTKGLSPADLQGSQEDGLRDGELVFERIEEFLKVKVPDSAKRKLMLDSFNEIRKDTDRDEIPEFYYDKEGKPKNPNHKIIAHILKEPSSINKQIFAYIYTYIYSEIDGLNGHLDIMGECYSEFLKYALGDGKELGIVLTPPYVTKMMTQILDITSTDRVMDLATGSAGFLISSMEQMIEDVYKNTAKHSTQANKAILELKTKQLLGIEYNAEMFALATSNMILRGDGSSKIYKANTFKTDNSLYEQFKPTRILLNPPFTWDYNGLPFIEFGLDRMQKHGLGAIIIQDSAGNGQAISVTQSILKKHTLKASIKMPIDLFQPMAGVQTSIYIFEAKIPHDFEKPVKFIDFRNDGYKRTKRSLQEVDKPTQRYKDILKIYKQGLNAKIDNSVYEKPINLSEVYVEDFISDSGADWNFDQHKKIDTTPTLADFKKCVSEYLAWEVSNVLKNSCHTDLEQSEREVSKNTQADSINGGMEGNALSPRLRELEKDFKQNGGEWRDIEIHKLFTPQNGDFDIQKIHLNDKGHQVVSAGLENNGVIGKTDIKARIFPKNTLTCDMFGNVFYRDFEYKMVTHARVMCLHPLFELNKKTGLYIASVMNYFKLLFCFADMATWSKISNLKLSLPVLPTACHTDLERSEREVSQNIESKKDFSPTAQNDKNTKSNAEAVEMRKQGETEVSLVNCGFQGGGEGSYLKGNDRADNADAVAKQQIHTCKSAIYRSNAMQGYKIAFNYMESYIKALEAERLQELEAERLQELEAYLKVTGLNDYTLSQKEKDALKAFENLSTPNERERESKRHFARSAA</sequence>
<evidence type="ECO:0000256" key="8">
    <source>
        <dbReference type="SAM" id="MobiDB-lite"/>
    </source>
</evidence>
<accession>A0A4U8UAU9</accession>
<evidence type="ECO:0000259" key="10">
    <source>
        <dbReference type="Pfam" id="PF02384"/>
    </source>
</evidence>
<evidence type="ECO:0000256" key="1">
    <source>
        <dbReference type="ARBA" id="ARBA00006594"/>
    </source>
</evidence>
<feature type="domain" description="DNA methylase adenine-specific" evidence="10">
    <location>
        <begin position="357"/>
        <end position="505"/>
    </location>
</feature>
<keyword evidence="5" id="KW-0949">S-adenosyl-L-methionine</keyword>
<organism evidence="11 12">
    <name type="scientific">Helicobacter bilis</name>
    <dbReference type="NCBI Taxonomy" id="37372"/>
    <lineage>
        <taxon>Bacteria</taxon>
        <taxon>Pseudomonadati</taxon>
        <taxon>Campylobacterota</taxon>
        <taxon>Epsilonproteobacteria</taxon>
        <taxon>Campylobacterales</taxon>
        <taxon>Helicobacteraceae</taxon>
        <taxon>Helicobacter</taxon>
    </lineage>
</organism>
<gene>
    <name evidence="11" type="ORF">LS79_000295</name>
</gene>
<dbReference type="PANTHER" id="PTHR42933:SF1">
    <property type="entry name" value="SITE-SPECIFIC DNA-METHYLTRANSFERASE (ADENINE-SPECIFIC)"/>
    <property type="match status" value="1"/>
</dbReference>
<dbReference type="InterPro" id="IPR003356">
    <property type="entry name" value="DNA_methylase_A-5"/>
</dbReference>
<feature type="region of interest" description="Disordered" evidence="8">
    <location>
        <begin position="878"/>
        <end position="906"/>
    </location>
</feature>
<evidence type="ECO:0000256" key="5">
    <source>
        <dbReference type="ARBA" id="ARBA00022691"/>
    </source>
</evidence>
<dbReference type="Pfam" id="PF02384">
    <property type="entry name" value="N6_Mtase"/>
    <property type="match status" value="2"/>
</dbReference>
<dbReference type="GO" id="GO:0032259">
    <property type="term" value="P:methylation"/>
    <property type="evidence" value="ECO:0007669"/>
    <property type="project" value="UniProtKB-KW"/>
</dbReference>
<name>A0A4U8UAU9_9HELI</name>
<dbReference type="Gene3D" id="3.40.50.150">
    <property type="entry name" value="Vaccinia Virus protein VP39"/>
    <property type="match status" value="1"/>
</dbReference>
<dbReference type="Pfam" id="PF01420">
    <property type="entry name" value="Methylase_S"/>
    <property type="match status" value="1"/>
</dbReference>
<dbReference type="PANTHER" id="PTHR42933">
    <property type="entry name" value="SLR6095 PROTEIN"/>
    <property type="match status" value="1"/>
</dbReference>
<protein>
    <recommendedName>
        <fullName evidence="2">site-specific DNA-methyltransferase (adenine-specific)</fullName>
        <ecNumber evidence="2">2.1.1.72</ecNumber>
    </recommendedName>
</protein>
<evidence type="ECO:0000256" key="3">
    <source>
        <dbReference type="ARBA" id="ARBA00022603"/>
    </source>
</evidence>
<evidence type="ECO:0000256" key="2">
    <source>
        <dbReference type="ARBA" id="ARBA00011900"/>
    </source>
</evidence>
<evidence type="ECO:0000313" key="11">
    <source>
        <dbReference type="EMBL" id="TLE12194.1"/>
    </source>
</evidence>
<dbReference type="InterPro" id="IPR051537">
    <property type="entry name" value="DNA_Adenine_Mtase"/>
</dbReference>
<feature type="region of interest" description="Disordered" evidence="8">
    <location>
        <begin position="1023"/>
        <end position="1045"/>
    </location>
</feature>
<dbReference type="SUPFAM" id="SSF53335">
    <property type="entry name" value="S-adenosyl-L-methionine-dependent methyltransferases"/>
    <property type="match status" value="1"/>
</dbReference>
<comment type="caution">
    <text evidence="11">The sequence shown here is derived from an EMBL/GenBank/DDBJ whole genome shotgun (WGS) entry which is preliminary data.</text>
</comment>
<dbReference type="AlphaFoldDB" id="A0A4U8UAU9"/>
<keyword evidence="3 11" id="KW-0489">Methyltransferase</keyword>
<evidence type="ECO:0000256" key="6">
    <source>
        <dbReference type="ARBA" id="ARBA00022747"/>
    </source>
</evidence>
<evidence type="ECO:0000256" key="7">
    <source>
        <dbReference type="ARBA" id="ARBA00047942"/>
    </source>
</evidence>
<feature type="domain" description="Type I restriction modification DNA specificity" evidence="9">
    <location>
        <begin position="738"/>
        <end position="868"/>
    </location>
</feature>
<feature type="domain" description="DNA methylase adenine-specific" evidence="10">
    <location>
        <begin position="510"/>
        <end position="647"/>
    </location>
</feature>
<dbReference type="InterPro" id="IPR000055">
    <property type="entry name" value="Restrct_endonuc_typeI_TRD"/>
</dbReference>
<comment type="catalytic activity">
    <reaction evidence="7">
        <text>a 2'-deoxyadenosine in DNA + S-adenosyl-L-methionine = an N(6)-methyl-2'-deoxyadenosine in DNA + S-adenosyl-L-homocysteine + H(+)</text>
        <dbReference type="Rhea" id="RHEA:15197"/>
        <dbReference type="Rhea" id="RHEA-COMP:12418"/>
        <dbReference type="Rhea" id="RHEA-COMP:12419"/>
        <dbReference type="ChEBI" id="CHEBI:15378"/>
        <dbReference type="ChEBI" id="CHEBI:57856"/>
        <dbReference type="ChEBI" id="CHEBI:59789"/>
        <dbReference type="ChEBI" id="CHEBI:90615"/>
        <dbReference type="ChEBI" id="CHEBI:90616"/>
        <dbReference type="EC" id="2.1.1.72"/>
    </reaction>
</comment>
<evidence type="ECO:0000256" key="4">
    <source>
        <dbReference type="ARBA" id="ARBA00022679"/>
    </source>
</evidence>
<evidence type="ECO:0000259" key="9">
    <source>
        <dbReference type="Pfam" id="PF01420"/>
    </source>
</evidence>
<dbReference type="GO" id="GO:0009007">
    <property type="term" value="F:site-specific DNA-methyltransferase (adenine-specific) activity"/>
    <property type="evidence" value="ECO:0007669"/>
    <property type="project" value="UniProtKB-EC"/>
</dbReference>
<evidence type="ECO:0000313" key="12">
    <source>
        <dbReference type="Proteomes" id="UP000029857"/>
    </source>
</evidence>
<feature type="compositionally biased region" description="Basic and acidic residues" evidence="8">
    <location>
        <begin position="878"/>
        <end position="892"/>
    </location>
</feature>
<dbReference type="EC" id="2.1.1.72" evidence="2"/>
<proteinExistence type="inferred from homology"/>
<dbReference type="GO" id="GO:0003677">
    <property type="term" value="F:DNA binding"/>
    <property type="evidence" value="ECO:0007669"/>
    <property type="project" value="InterPro"/>
</dbReference>
<keyword evidence="4 11" id="KW-0808">Transferase</keyword>
<dbReference type="GO" id="GO:0009307">
    <property type="term" value="P:DNA restriction-modification system"/>
    <property type="evidence" value="ECO:0007669"/>
    <property type="project" value="UniProtKB-KW"/>
</dbReference>
<dbReference type="EMBL" id="JRPJ02000001">
    <property type="protein sequence ID" value="TLE12194.1"/>
    <property type="molecule type" value="Genomic_DNA"/>
</dbReference>
<reference evidence="11 12" key="1">
    <citation type="journal article" date="2014" name="Genome Announc.">
        <title>Draft genome sequences of eight enterohepatic helicobacter species isolated from both laboratory and wild rodents.</title>
        <authorList>
            <person name="Sheh A."/>
            <person name="Shen Z."/>
            <person name="Fox J.G."/>
        </authorList>
    </citation>
    <scope>NUCLEOTIDE SEQUENCE [LARGE SCALE GENOMIC DNA]</scope>
    <source>
        <strain evidence="11 12">ATCC 49320</strain>
    </source>
</reference>
<comment type="similarity">
    <text evidence="1">Belongs to the N(4)/N(6)-methyltransferase family.</text>
</comment>
<dbReference type="GO" id="GO:0008170">
    <property type="term" value="F:N-methyltransferase activity"/>
    <property type="evidence" value="ECO:0007669"/>
    <property type="project" value="InterPro"/>
</dbReference>
<dbReference type="Proteomes" id="UP000029857">
    <property type="component" value="Unassembled WGS sequence"/>
</dbReference>
<dbReference type="InterPro" id="IPR029063">
    <property type="entry name" value="SAM-dependent_MTases_sf"/>
</dbReference>